<reference evidence="3" key="4">
    <citation type="journal article" date="2016" name="ILAR J">
        <title>Review of Elephant Endotheliotropic Herpesviruses and Acute Hemorrhagic Disease.</title>
        <authorList>
            <person name="Long S.Y."/>
            <person name="Latimer E.M."/>
            <person name="Hayward G.S."/>
        </authorList>
    </citation>
    <scope>NUCLEOTIDE SEQUENCE</scope>
    <source>
        <strain evidence="3">Nyah NAP97</strain>
    </source>
</reference>
<keyword evidence="2" id="KW-0472">Membrane</keyword>
<evidence type="ECO:0000256" key="1">
    <source>
        <dbReference type="SAM" id="MobiDB-lite"/>
    </source>
</evidence>
<gene>
    <name evidence="3" type="primary">E1</name>
</gene>
<sequence length="499" mass="52695">MKAAVALAALVLSHLTGLTSPTTTTTGVSSTPTTSTTGSSSSRSSSTSSSSTASPSSLSSSTAASSTAPTTSPSTLSSPFSSSVPSSSSPSSTPNATATTSTEPHSTPTQIQTSSPNATNTSTTAPPPTTTTAGVTNSTTGNRTCALVHFSMTWSTLTIYHETADGDPPTRHESNASLSQTVLVVPSTPGAHMPRPLARFVVAMAAMGLFTAAVLSFVLVICSRRDPGGYRFPANSVHVQLLAFLGVVALMGATAHMADNPDRPAHEFAHLALIITYASLFVAVCNAHLIHNCAATLPSKILLFCTLFCVGTGAVLLIKFHETPRSLGNVRLPLIQESATMLNTSRELHKTVVAVNNEGVRRVFAEAITAVVRNLETTTHVYPYSLLTVTLIIAAWCLRKDEKYVRLLLLTLAPSWVWWTLHLCVYGTLTPNCHLTLALAYLALIMYLIPISVTKQAPRKVIFTQTKYPAGTFHHAYPVKALTMSGGSDTKKLLLPGYP</sequence>
<reference evidence="3" key="1">
    <citation type="journal article" date="2009" name="Vet. Pathol.">
        <title>Clinico-pathologic features of fatal disease attributed to new variants of endotheliotropic herpesviruses in two Asian elephants (Elephas maximus).</title>
        <authorList>
            <person name="Garner M.M."/>
            <person name="Helmick K."/>
            <person name="Ochsenreiter J."/>
            <person name="Richman L.K."/>
            <person name="Latimer E."/>
            <person name="Wise A.G."/>
            <person name="Maes R.K."/>
            <person name="Kiupel M."/>
            <person name="Nordhausen R.W."/>
            <person name="Zong J.C."/>
            <person name="Hayward G.S."/>
        </authorList>
    </citation>
    <scope>NUCLEOTIDE SEQUENCE</scope>
    <source>
        <strain evidence="3">Nyah NAP97</strain>
    </source>
</reference>
<feature type="transmembrane region" description="Helical" evidence="2">
    <location>
        <begin position="234"/>
        <end position="256"/>
    </location>
</feature>
<feature type="transmembrane region" description="Helical" evidence="2">
    <location>
        <begin position="435"/>
        <end position="453"/>
    </location>
</feature>
<dbReference type="GeneID" id="80541593"/>
<feature type="transmembrane region" description="Helical" evidence="2">
    <location>
        <begin position="268"/>
        <end position="289"/>
    </location>
</feature>
<reference evidence="3" key="7">
    <citation type="submission" date="2019-08" db="EMBL/GenBank/DDBJ databases">
        <title>Complete Genome Assembly and Annotation of EEHV3A the First Example of a GC-Branch African Elephant Endotheliotrophic Herpesvirus Associated with Lethal Hemorrhagic Disease.</title>
        <authorList>
            <person name="Tan J."/>
            <person name="Ling P.D."/>
            <person name="Worley K."/>
            <person name="Proudfoot J."/>
            <person name="Bowman M."/>
            <person name="Qin X."/>
            <person name="Latimer E.M."/>
            <person name="Holder K."/>
            <person name="Fayette M."/>
            <person name="Nodolf S."/>
            <person name="Heaggans S.Y."/>
            <person name="Zong J.-C."/>
            <person name="Pearson V.R."/>
            <person name="Hayward G.S."/>
        </authorList>
    </citation>
    <scope>NUCLEOTIDE SEQUENCE</scope>
    <source>
        <strain evidence="3">Nyah NAP97</strain>
    </source>
</reference>
<feature type="transmembrane region" description="Helical" evidence="2">
    <location>
        <begin position="197"/>
        <end position="222"/>
    </location>
</feature>
<evidence type="ECO:0000256" key="2">
    <source>
        <dbReference type="SAM" id="Phobius"/>
    </source>
</evidence>
<feature type="transmembrane region" description="Helical" evidence="2">
    <location>
        <begin position="301"/>
        <end position="320"/>
    </location>
</feature>
<keyword evidence="2" id="KW-0812">Transmembrane</keyword>
<accession>A0A866VR49</accession>
<reference evidence="3" key="5">
    <citation type="journal article" date="2016" name="MSphere">
        <title>Complete Genome Sequence of Elephant Endotheliotropic Herpesvirus 4, the First Example of a GC-Rich Branch Proboscivirus.</title>
        <authorList>
            <person name="Ling P.D."/>
            <person name="Long S.Y."/>
            <person name="Fuery A."/>
            <person name="Peng R.S."/>
            <person name="Heaggans S.Y."/>
            <person name="Qin X."/>
            <person name="Worley K.C."/>
            <person name="Dugan S."/>
            <person name="Hayward G.S."/>
        </authorList>
    </citation>
    <scope>NUCLEOTIDE SEQUENCE</scope>
    <source>
        <strain evidence="3">Nyah NAP97</strain>
    </source>
</reference>
<reference evidence="3" key="6">
    <citation type="journal article" date="2016" name="MSphere">
        <title>Comparison of the Gene Coding Contents and Other Unusual Features of the GC-Rich and AT-Rich Branch Probosciviruses.</title>
        <authorList>
            <person name="Ling P.D."/>
            <person name="Long S.Y."/>
            <person name="Zong J.C."/>
            <person name="Heaggans S.Y."/>
            <person name="Qin X."/>
            <person name="Hayward G.S."/>
        </authorList>
    </citation>
    <scope>NUCLEOTIDE SEQUENCE</scope>
    <source>
        <strain evidence="3">Nyah NAP97</strain>
    </source>
</reference>
<protein>
    <submittedName>
        <fullName evidence="3">Protein E1</fullName>
    </submittedName>
</protein>
<name>A0A866VR49_9BETA</name>
<reference evidence="3" key="3">
    <citation type="journal article" date="2014" name="J. Virol.">
        <title>Comparative genome analysis of four elephant endotheliotropic herpesviruses, EEHV3, EEHV4, EEHV5, and EEHV6, from cases of hemorrhagic disease or viremia.</title>
        <authorList>
            <person name="Zong JC"/>
            <person name="Latimer EM"/>
            <person name="Long SY"/>
            <person name="Richman LK"/>
            <person name="Heaggans SY"/>
            <person name="Hayward GS."/>
        </authorList>
    </citation>
    <scope>NUCLEOTIDE SEQUENCE</scope>
    <source>
        <strain evidence="3">Nyah NAP97</strain>
    </source>
</reference>
<feature type="compositionally biased region" description="Polar residues" evidence="1">
    <location>
        <begin position="103"/>
        <end position="112"/>
    </location>
</feature>
<feature type="region of interest" description="Disordered" evidence="1">
    <location>
        <begin position="18"/>
        <end position="139"/>
    </location>
</feature>
<feature type="compositionally biased region" description="Low complexity" evidence="1">
    <location>
        <begin position="113"/>
        <end position="139"/>
    </location>
</feature>
<evidence type="ECO:0000313" key="4">
    <source>
        <dbReference type="Proteomes" id="UP001162024"/>
    </source>
</evidence>
<dbReference type="RefSeq" id="YP_010802689.1">
    <property type="nucleotide sequence ID" value="NC_077039.1"/>
</dbReference>
<proteinExistence type="predicted"/>
<dbReference type="EMBL" id="MN373268">
    <property type="protein sequence ID" value="QOE74356.1"/>
    <property type="molecule type" value="Genomic_DNA"/>
</dbReference>
<feature type="transmembrane region" description="Helical" evidence="2">
    <location>
        <begin position="381"/>
        <end position="398"/>
    </location>
</feature>
<feature type="transmembrane region" description="Helical" evidence="2">
    <location>
        <begin position="407"/>
        <end position="429"/>
    </location>
</feature>
<reference evidence="3" key="2">
    <citation type="journal article" date="2013" name="Genome Announc.">
        <title>Complete Genome Sequence of Elephant Endotheliotropic Herpesvirus 1A.</title>
        <authorList>
            <person name="Ling P.D."/>
            <person name="Reid J.G."/>
            <person name="Qin X."/>
            <person name="Muzny D.M."/>
            <person name="Gibbs R."/>
            <person name="Petrosino J."/>
            <person name="Peng R."/>
            <person name="Zong J.C."/>
            <person name="Heaggans S.Y."/>
            <person name="Hayward G.S."/>
        </authorList>
    </citation>
    <scope>NUCLEOTIDE SEQUENCE</scope>
    <source>
        <strain evidence="3">Nyah NAP97</strain>
    </source>
</reference>
<organism evidence="3 4">
    <name type="scientific">Elephant endotheliotropic herpesvirus 3A</name>
    <dbReference type="NCBI Taxonomy" id="1329409"/>
    <lineage>
        <taxon>Viruses</taxon>
        <taxon>Duplodnaviria</taxon>
        <taxon>Heunggongvirae</taxon>
        <taxon>Peploviricota</taxon>
        <taxon>Herviviricetes</taxon>
        <taxon>Herpesvirales</taxon>
        <taxon>Orthoherpesviridae</taxon>
        <taxon>Betaherpesvirinae</taxon>
        <taxon>Proboscivirus</taxon>
        <taxon>Elephant endotheliotropic herpesvirus 3</taxon>
    </lineage>
</organism>
<keyword evidence="4" id="KW-1185">Reference proteome</keyword>
<evidence type="ECO:0000313" key="3">
    <source>
        <dbReference type="EMBL" id="QOE74356.1"/>
    </source>
</evidence>
<dbReference type="Proteomes" id="UP001162024">
    <property type="component" value="Segment"/>
</dbReference>
<dbReference type="KEGG" id="vg:80541593"/>
<feature type="compositionally biased region" description="Low complexity" evidence="1">
    <location>
        <begin position="19"/>
        <end position="102"/>
    </location>
</feature>
<keyword evidence="2" id="KW-1133">Transmembrane helix</keyword>